<dbReference type="OrthoDB" id="434695at2759"/>
<feature type="compositionally biased region" description="Basic and acidic residues" evidence="1">
    <location>
        <begin position="552"/>
        <end position="572"/>
    </location>
</feature>
<dbReference type="Gene3D" id="1.25.40.10">
    <property type="entry name" value="Tetratricopeptide repeat domain"/>
    <property type="match status" value="2"/>
</dbReference>
<feature type="compositionally biased region" description="Basic and acidic residues" evidence="1">
    <location>
        <begin position="534"/>
        <end position="545"/>
    </location>
</feature>
<name>A0A3N4IMR2_ASCIM</name>
<evidence type="ECO:0000313" key="2">
    <source>
        <dbReference type="EMBL" id="RPA87422.1"/>
    </source>
</evidence>
<evidence type="ECO:0000313" key="3">
    <source>
        <dbReference type="Proteomes" id="UP000275078"/>
    </source>
</evidence>
<dbReference type="FunFam" id="1.25.40.10:FF:000149">
    <property type="entry name" value="Clathrin-coated vesiclec protein (Bud7)"/>
    <property type="match status" value="1"/>
</dbReference>
<accession>A0A3N4IMR2</accession>
<dbReference type="AlphaFoldDB" id="A0A3N4IMR2"/>
<feature type="compositionally biased region" description="Polar residues" evidence="1">
    <location>
        <begin position="842"/>
        <end position="856"/>
    </location>
</feature>
<dbReference type="PANTHER" id="PTHR31975:SF1">
    <property type="entry name" value="BUD SITE SELECTION PROTEIN 7-RELATED"/>
    <property type="match status" value="1"/>
</dbReference>
<evidence type="ECO:0000256" key="1">
    <source>
        <dbReference type="SAM" id="MobiDB-lite"/>
    </source>
</evidence>
<dbReference type="InterPro" id="IPR015374">
    <property type="entry name" value="ChAPs"/>
</dbReference>
<feature type="region of interest" description="Disordered" evidence="1">
    <location>
        <begin position="842"/>
        <end position="865"/>
    </location>
</feature>
<reference evidence="2 3" key="1">
    <citation type="journal article" date="2018" name="Nat. Ecol. Evol.">
        <title>Pezizomycetes genomes reveal the molecular basis of ectomycorrhizal truffle lifestyle.</title>
        <authorList>
            <person name="Murat C."/>
            <person name="Payen T."/>
            <person name="Noel B."/>
            <person name="Kuo A."/>
            <person name="Morin E."/>
            <person name="Chen J."/>
            <person name="Kohler A."/>
            <person name="Krizsan K."/>
            <person name="Balestrini R."/>
            <person name="Da Silva C."/>
            <person name="Montanini B."/>
            <person name="Hainaut M."/>
            <person name="Levati E."/>
            <person name="Barry K.W."/>
            <person name="Belfiori B."/>
            <person name="Cichocki N."/>
            <person name="Clum A."/>
            <person name="Dockter R.B."/>
            <person name="Fauchery L."/>
            <person name="Guy J."/>
            <person name="Iotti M."/>
            <person name="Le Tacon F."/>
            <person name="Lindquist E.A."/>
            <person name="Lipzen A."/>
            <person name="Malagnac F."/>
            <person name="Mello A."/>
            <person name="Molinier V."/>
            <person name="Miyauchi S."/>
            <person name="Poulain J."/>
            <person name="Riccioni C."/>
            <person name="Rubini A."/>
            <person name="Sitrit Y."/>
            <person name="Splivallo R."/>
            <person name="Traeger S."/>
            <person name="Wang M."/>
            <person name="Zifcakova L."/>
            <person name="Wipf D."/>
            <person name="Zambonelli A."/>
            <person name="Paolocci F."/>
            <person name="Nowrousian M."/>
            <person name="Ottonello S."/>
            <person name="Baldrian P."/>
            <person name="Spatafora J.W."/>
            <person name="Henrissat B."/>
            <person name="Nagy L.G."/>
            <person name="Aury J.M."/>
            <person name="Wincker P."/>
            <person name="Grigoriev I.V."/>
            <person name="Bonfante P."/>
            <person name="Martin F.M."/>
        </authorList>
    </citation>
    <scope>NUCLEOTIDE SEQUENCE [LARGE SCALE GENOMIC DNA]</scope>
    <source>
        <strain evidence="2 3">RN42</strain>
    </source>
</reference>
<sequence>MVVPNVPEIVENEPYESLTARTEHLASIRELGPPDLVHLKKHNPKSQVKEVGTYHHVTGVDASSSASLAAYVNDLTYLIGDGQVWFGKVQHWKIVQGVYCCYNAFSRVDLRVTVSFPGGVEAYAVNERGDKQEATEELWLETYLSAILRAYAYADDITNDVVGTRRFNPITSTEAEHRFFAAAEQLFFKGWLLGSDTETQVPNLVANHLADGILNYIHTTGRFASGVNLFEKLRTKDPEIASLLARVMIDGDDEVRAVKVTYDTIRLLPMDFATLDVQTAFLISKKDWELALPIAERGICAAPSEFKAWARLAETYLAMERFEEALLTINSCPMLTHQDTDRPKMPQPAKMHLPILPEYVLDEILDDEDARNEQVDPILLKLPGATLKGTFLRAYLLLTTISSKCGWDMLLKFRSNNFIMEEEYRNEKTTLTKAQKEAALKKSAADERRMSGQNGHAEEPEGSRAESVRSVEKVTVSPHNELNDEAVNGTRRLDNGITLEPNDMEDVPLDSPVKESSTPPFAVEPLTVAEEAEDKLRKEEERQGNEELAAFEEEKKKQDIAEPEELPAKTELEEVSLDDSNVPSHRNSADEERKVHMQEVEDKLAEIKLETDQKQPESDDKEEKEAEPVPDPESLQKPVEMARTPEPEGQSEDEEDDTYKVSSDQTFSGLKNKRLCERWLDNLFMILYEDLRIYSVWRSDILRTRQRNQPYTKSASEWEILGDLAMRLHMEEDAIDAYNSCLAIRFSPSAQKALLTYQMKKKDYKSALISIQKLATWQYRWYSQFSPYLLHCVREILAEEGALKMRSLLLATGWPPKVLELTMHYSALCAAFRTEGSDTRYTGVQNPLKQDQSPATAKTEAQADM</sequence>
<proteinExistence type="predicted"/>
<dbReference type="Proteomes" id="UP000275078">
    <property type="component" value="Unassembled WGS sequence"/>
</dbReference>
<feature type="compositionally biased region" description="Basic and acidic residues" evidence="1">
    <location>
        <begin position="428"/>
        <end position="472"/>
    </location>
</feature>
<dbReference type="GO" id="GO:0034044">
    <property type="term" value="C:exomer complex"/>
    <property type="evidence" value="ECO:0007669"/>
    <property type="project" value="TreeGrafter"/>
</dbReference>
<dbReference type="PANTHER" id="PTHR31975">
    <property type="entry name" value="BUD SITE SELECTION PROTEIN 7-RELATED"/>
    <property type="match status" value="1"/>
</dbReference>
<organism evidence="2 3">
    <name type="scientific">Ascobolus immersus RN42</name>
    <dbReference type="NCBI Taxonomy" id="1160509"/>
    <lineage>
        <taxon>Eukaryota</taxon>
        <taxon>Fungi</taxon>
        <taxon>Dikarya</taxon>
        <taxon>Ascomycota</taxon>
        <taxon>Pezizomycotina</taxon>
        <taxon>Pezizomycetes</taxon>
        <taxon>Pezizales</taxon>
        <taxon>Ascobolaceae</taxon>
        <taxon>Ascobolus</taxon>
    </lineage>
</organism>
<dbReference type="STRING" id="1160509.A0A3N4IMR2"/>
<dbReference type="EMBL" id="ML119646">
    <property type="protein sequence ID" value="RPA87422.1"/>
    <property type="molecule type" value="Genomic_DNA"/>
</dbReference>
<protein>
    <submittedName>
        <fullName evidence="2">Chaps-domain-containing protein</fullName>
    </submittedName>
</protein>
<feature type="region of interest" description="Disordered" evidence="1">
    <location>
        <begin position="428"/>
        <end position="663"/>
    </location>
</feature>
<dbReference type="SUPFAM" id="SSF48452">
    <property type="entry name" value="TPR-like"/>
    <property type="match status" value="1"/>
</dbReference>
<gene>
    <name evidence="2" type="ORF">BJ508DRAFT_357071</name>
</gene>
<feature type="compositionally biased region" description="Basic and acidic residues" evidence="1">
    <location>
        <begin position="587"/>
        <end position="627"/>
    </location>
</feature>
<keyword evidence="3" id="KW-1185">Reference proteome</keyword>
<dbReference type="GO" id="GO:0006893">
    <property type="term" value="P:Golgi to plasma membrane transport"/>
    <property type="evidence" value="ECO:0007669"/>
    <property type="project" value="UniProtKB-ARBA"/>
</dbReference>
<dbReference type="Pfam" id="PF09295">
    <property type="entry name" value="ChAPs"/>
    <property type="match status" value="1"/>
</dbReference>
<dbReference type="InterPro" id="IPR011990">
    <property type="entry name" value="TPR-like_helical_dom_sf"/>
</dbReference>